<organism evidence="2 3">
    <name type="scientific">Desulfobacula phenolica</name>
    <dbReference type="NCBI Taxonomy" id="90732"/>
    <lineage>
        <taxon>Bacteria</taxon>
        <taxon>Pseudomonadati</taxon>
        <taxon>Thermodesulfobacteriota</taxon>
        <taxon>Desulfobacteria</taxon>
        <taxon>Desulfobacterales</taxon>
        <taxon>Desulfobacteraceae</taxon>
        <taxon>Desulfobacula</taxon>
    </lineage>
</organism>
<dbReference type="Gene3D" id="3.40.50.150">
    <property type="entry name" value="Vaccinia Virus protein VP39"/>
    <property type="match status" value="1"/>
</dbReference>
<dbReference type="GO" id="GO:0008757">
    <property type="term" value="F:S-adenosylmethionine-dependent methyltransferase activity"/>
    <property type="evidence" value="ECO:0007669"/>
    <property type="project" value="InterPro"/>
</dbReference>
<dbReference type="PANTHER" id="PTHR24422">
    <property type="entry name" value="CHEMOTAXIS PROTEIN METHYLTRANSFERASE"/>
    <property type="match status" value="1"/>
</dbReference>
<dbReference type="InterPro" id="IPR029063">
    <property type="entry name" value="SAM-dependent_MTases_sf"/>
</dbReference>
<keyword evidence="3" id="KW-1185">Reference proteome</keyword>
<dbReference type="Proteomes" id="UP000199608">
    <property type="component" value="Unassembled WGS sequence"/>
</dbReference>
<proteinExistence type="predicted"/>
<dbReference type="SUPFAM" id="SSF47757">
    <property type="entry name" value="Chemotaxis receptor methyltransferase CheR, N-terminal domain"/>
    <property type="match status" value="1"/>
</dbReference>
<dbReference type="AlphaFoldDB" id="A0A1H2DPI1"/>
<keyword evidence="2" id="KW-0489">Methyltransferase</keyword>
<evidence type="ECO:0000313" key="3">
    <source>
        <dbReference type="Proteomes" id="UP000199608"/>
    </source>
</evidence>
<feature type="domain" description="CheR-type methyltransferase" evidence="1">
    <location>
        <begin position="19"/>
        <end position="260"/>
    </location>
</feature>
<dbReference type="SUPFAM" id="SSF53335">
    <property type="entry name" value="S-adenosyl-L-methionine-dependent methyltransferases"/>
    <property type="match status" value="1"/>
</dbReference>
<dbReference type="PRINTS" id="PR00996">
    <property type="entry name" value="CHERMTFRASE"/>
</dbReference>
<dbReference type="PANTHER" id="PTHR24422:SF8">
    <property type="entry name" value="CHEMOTAXIS PROTEIN"/>
    <property type="match status" value="1"/>
</dbReference>
<keyword evidence="2" id="KW-0808">Transferase</keyword>
<dbReference type="Pfam" id="PF01739">
    <property type="entry name" value="CheR"/>
    <property type="match status" value="1"/>
</dbReference>
<dbReference type="PROSITE" id="PS50123">
    <property type="entry name" value="CHER"/>
    <property type="match status" value="1"/>
</dbReference>
<protein>
    <submittedName>
        <fullName evidence="2">Chemotaxis protein methyltransferase CheR</fullName>
    </submittedName>
</protein>
<dbReference type="InterPro" id="IPR000780">
    <property type="entry name" value="CheR_MeTrfase"/>
</dbReference>
<dbReference type="SMART" id="SM00138">
    <property type="entry name" value="MeTrc"/>
    <property type="match status" value="1"/>
</dbReference>
<evidence type="ECO:0000313" key="2">
    <source>
        <dbReference type="EMBL" id="SDT84802.1"/>
    </source>
</evidence>
<dbReference type="InterPro" id="IPR022642">
    <property type="entry name" value="CheR_C"/>
</dbReference>
<gene>
    <name evidence="2" type="ORF">SAMN04487931_101389</name>
</gene>
<reference evidence="3" key="1">
    <citation type="submission" date="2016-10" db="EMBL/GenBank/DDBJ databases">
        <authorList>
            <person name="Varghese N."/>
            <person name="Submissions S."/>
        </authorList>
    </citation>
    <scope>NUCLEOTIDE SEQUENCE [LARGE SCALE GENOMIC DNA]</scope>
    <source>
        <strain evidence="3">DSM 3384</strain>
    </source>
</reference>
<dbReference type="Pfam" id="PF03705">
    <property type="entry name" value="CheR_N"/>
    <property type="match status" value="1"/>
</dbReference>
<accession>A0A1H2DPI1</accession>
<dbReference type="InterPro" id="IPR022641">
    <property type="entry name" value="CheR_N"/>
</dbReference>
<evidence type="ECO:0000259" key="1">
    <source>
        <dbReference type="PROSITE" id="PS50123"/>
    </source>
</evidence>
<dbReference type="GO" id="GO:0032259">
    <property type="term" value="P:methylation"/>
    <property type="evidence" value="ECO:0007669"/>
    <property type="project" value="UniProtKB-KW"/>
</dbReference>
<sequence length="291" mass="33612">MALFVDLGGVNYMDNEEIEIKVLMEAVRLRYGYDFSQYAGASLTRRVKKCMSDAGVKNISDMIPHIIHDKRFFSSFLYNLSVNVTEMFRDPKFFLSLRTKVMPYLKTFPFIKVWSVGVSTGEEVYSLAIVLKEEGLYEKSLIYATDFNDIVLKTAQKGIYSGDDIKKSTLNYQRAGGKKSFGTYYHADYDSVIIDRSLKKNIVFANYNLATDNVFGEMNLIFCRNVLIYFNKDLQERVLKLFKTSLCNHGFLCLGSRETIDFSDISYFFVPVVKKQRIFQKKIKTCPGEKR</sequence>
<name>A0A1H2DPI1_9BACT</name>
<dbReference type="InterPro" id="IPR050903">
    <property type="entry name" value="Bact_Chemotaxis_MeTrfase"/>
</dbReference>
<dbReference type="EMBL" id="FNLL01000001">
    <property type="protein sequence ID" value="SDT84802.1"/>
    <property type="molecule type" value="Genomic_DNA"/>
</dbReference>